<dbReference type="AlphaFoldDB" id="A0A0F9SR47"/>
<reference evidence="2" key="1">
    <citation type="journal article" date="2015" name="Nature">
        <title>Complex archaea that bridge the gap between prokaryotes and eukaryotes.</title>
        <authorList>
            <person name="Spang A."/>
            <person name="Saw J.H."/>
            <person name="Jorgensen S.L."/>
            <person name="Zaremba-Niedzwiedzka K."/>
            <person name="Martijn J."/>
            <person name="Lind A.E."/>
            <person name="van Eijk R."/>
            <person name="Schleper C."/>
            <person name="Guy L."/>
            <person name="Ettema T.J."/>
        </authorList>
    </citation>
    <scope>NUCLEOTIDE SEQUENCE</scope>
</reference>
<evidence type="ECO:0000256" key="1">
    <source>
        <dbReference type="SAM" id="Coils"/>
    </source>
</evidence>
<accession>A0A0F9SR47</accession>
<evidence type="ECO:0008006" key="3">
    <source>
        <dbReference type="Google" id="ProtNLM"/>
    </source>
</evidence>
<protein>
    <recommendedName>
        <fullName evidence="3">HK97 family phage prohead protease</fullName>
    </recommendedName>
</protein>
<comment type="caution">
    <text evidence="2">The sequence shown here is derived from an EMBL/GenBank/DDBJ whole genome shotgun (WGS) entry which is preliminary data.</text>
</comment>
<proteinExistence type="predicted"/>
<organism evidence="2">
    <name type="scientific">marine sediment metagenome</name>
    <dbReference type="NCBI Taxonomy" id="412755"/>
    <lineage>
        <taxon>unclassified sequences</taxon>
        <taxon>metagenomes</taxon>
        <taxon>ecological metagenomes</taxon>
    </lineage>
</organism>
<sequence length="344" mass="38977">MGKEFYITKTFHLSDVKKAEGEDAEKFLGIVKGYVSTTHKDDQGDILTKKFVRGITKTLKEYTTVFINHDTLADPIGLMKEIKLKKLEEKAEEDMIDEKDTHHYGAFATIGISKTVPEKWILIQEGILNKFSIGGYLTDYTYDEDKDAFIVDSGKIMEASIVGIAANNHAGLTDVLKTLRKGYKKNRLKVTKNMDNDEYKAIIKEALAKQAVETAKQLEEFKSDLVTEQEEKLAQEKTLAEKTELEDAIEKYKKLAEEREEANKALAQEIADSKAGRKTGASHYVNKAGVKDEYFIDDPLLALHKGFKDFGAIMKSEEPFRISLVPSEIKGRFTKYIRSNHLEF</sequence>
<dbReference type="EMBL" id="LAZR01002311">
    <property type="protein sequence ID" value="KKN31663.1"/>
    <property type="molecule type" value="Genomic_DNA"/>
</dbReference>
<feature type="coiled-coil region" evidence="1">
    <location>
        <begin position="204"/>
        <end position="272"/>
    </location>
</feature>
<name>A0A0F9SR47_9ZZZZ</name>
<evidence type="ECO:0000313" key="2">
    <source>
        <dbReference type="EMBL" id="KKN31663.1"/>
    </source>
</evidence>
<keyword evidence="1" id="KW-0175">Coiled coil</keyword>
<gene>
    <name evidence="2" type="ORF">LCGC14_0821810</name>
</gene>